<dbReference type="EMBL" id="JAULSR010000005">
    <property type="protein sequence ID" value="KAK0618559.1"/>
    <property type="molecule type" value="Genomic_DNA"/>
</dbReference>
<accession>A0AA40BYW2</accession>
<evidence type="ECO:0000313" key="3">
    <source>
        <dbReference type="Proteomes" id="UP001174934"/>
    </source>
</evidence>
<keyword evidence="3" id="KW-1185">Reference proteome</keyword>
<dbReference type="Proteomes" id="UP001174934">
    <property type="component" value="Unassembled WGS sequence"/>
</dbReference>
<reference evidence="2" key="1">
    <citation type="submission" date="2023-06" db="EMBL/GenBank/DDBJ databases">
        <title>Genome-scale phylogeny and comparative genomics of the fungal order Sordariales.</title>
        <authorList>
            <consortium name="Lawrence Berkeley National Laboratory"/>
            <person name="Hensen N."/>
            <person name="Bonometti L."/>
            <person name="Westerberg I."/>
            <person name="Brannstrom I.O."/>
            <person name="Guillou S."/>
            <person name="Cros-Aarteil S."/>
            <person name="Calhoun S."/>
            <person name="Haridas S."/>
            <person name="Kuo A."/>
            <person name="Mondo S."/>
            <person name="Pangilinan J."/>
            <person name="Riley R."/>
            <person name="LaButti K."/>
            <person name="Andreopoulos B."/>
            <person name="Lipzen A."/>
            <person name="Chen C."/>
            <person name="Yanf M."/>
            <person name="Daum C."/>
            <person name="Ng V."/>
            <person name="Clum A."/>
            <person name="Steindorff A."/>
            <person name="Ohm R."/>
            <person name="Martin F."/>
            <person name="Silar P."/>
            <person name="Natvig D."/>
            <person name="Lalanne C."/>
            <person name="Gautier V."/>
            <person name="Ament-velasquez S.L."/>
            <person name="Kruys A."/>
            <person name="Hutchinson M.I."/>
            <person name="Powell A.J."/>
            <person name="Barry K."/>
            <person name="Miller A.N."/>
            <person name="Grigoriev I.V."/>
            <person name="Debuchy R."/>
            <person name="Gladieux P."/>
            <person name="Thoren M.H."/>
            <person name="Johannesson H."/>
        </authorList>
    </citation>
    <scope>NUCLEOTIDE SEQUENCE</scope>
    <source>
        <strain evidence="2">SMH3391-2</strain>
    </source>
</reference>
<gene>
    <name evidence="2" type="ORF">B0T17DRAFT_342801</name>
</gene>
<sequence>MTSKRSSFRVRPGAREGGTAHGSSIRNDGVMIMRLNLGFLLHHDCLYWSRRVHWYKSHSIPELRVSQLQFWPWCCRKAISKLVRAANRAGDRGWLISRAVWRRALFSWLGPGYDFKRPNVDQPLDTIPRLCRPWGYSLVELITHRHSIVAGRWLFAAVTAKGISISAGHCSGTSNPPCSNELVRFQQRPEISIQRLEAGLEKWARRCVFSIKTRVFCILVPGVGSGLMGSFLKEISAIVSATCLELRRRIVPTMMMEKDAAEATLLRSQRLGLGRSYLTAGLEKNF</sequence>
<evidence type="ECO:0000313" key="2">
    <source>
        <dbReference type="EMBL" id="KAK0618559.1"/>
    </source>
</evidence>
<proteinExistence type="predicted"/>
<name>A0AA40BYW2_9PEZI</name>
<dbReference type="AlphaFoldDB" id="A0AA40BYW2"/>
<protein>
    <submittedName>
        <fullName evidence="2">Uncharacterized protein</fullName>
    </submittedName>
</protein>
<comment type="caution">
    <text evidence="2">The sequence shown here is derived from an EMBL/GenBank/DDBJ whole genome shotgun (WGS) entry which is preliminary data.</text>
</comment>
<feature type="region of interest" description="Disordered" evidence="1">
    <location>
        <begin position="1"/>
        <end position="22"/>
    </location>
</feature>
<organism evidence="2 3">
    <name type="scientific">Bombardia bombarda</name>
    <dbReference type="NCBI Taxonomy" id="252184"/>
    <lineage>
        <taxon>Eukaryota</taxon>
        <taxon>Fungi</taxon>
        <taxon>Dikarya</taxon>
        <taxon>Ascomycota</taxon>
        <taxon>Pezizomycotina</taxon>
        <taxon>Sordariomycetes</taxon>
        <taxon>Sordariomycetidae</taxon>
        <taxon>Sordariales</taxon>
        <taxon>Lasiosphaeriaceae</taxon>
        <taxon>Bombardia</taxon>
    </lineage>
</organism>
<evidence type="ECO:0000256" key="1">
    <source>
        <dbReference type="SAM" id="MobiDB-lite"/>
    </source>
</evidence>